<dbReference type="Pfam" id="PF00561">
    <property type="entry name" value="Abhydrolase_1"/>
    <property type="match status" value="1"/>
</dbReference>
<dbReference type="InterPro" id="IPR013595">
    <property type="entry name" value="Pept_S33_TAP-like_C"/>
</dbReference>
<dbReference type="InterPro" id="IPR000073">
    <property type="entry name" value="AB_hydrolase_1"/>
</dbReference>
<keyword evidence="3" id="KW-0378">Hydrolase</keyword>
<proteinExistence type="inferred from homology"/>
<dbReference type="AlphaFoldDB" id="A0A094QD88"/>
<feature type="domain" description="AB hydrolase-1" evidence="4">
    <location>
        <begin position="105"/>
        <end position="313"/>
    </location>
</feature>
<evidence type="ECO:0000259" key="4">
    <source>
        <dbReference type="Pfam" id="PF00561"/>
    </source>
</evidence>
<dbReference type="PANTHER" id="PTHR43248:SF29">
    <property type="entry name" value="TRIPEPTIDYL AMINOPEPTIDASE"/>
    <property type="match status" value="1"/>
</dbReference>
<dbReference type="PANTHER" id="PTHR43248">
    <property type="entry name" value="2-SUCCINYL-6-HYDROXY-2,4-CYCLOHEXADIENE-1-CARBOXYLATE SYNTHASE"/>
    <property type="match status" value="1"/>
</dbReference>
<comment type="caution">
    <text evidence="6">The sequence shown here is derived from an EMBL/GenBank/DDBJ whole genome shotgun (WGS) entry which is preliminary data.</text>
</comment>
<dbReference type="SUPFAM" id="SSF53474">
    <property type="entry name" value="alpha/beta-Hydrolases"/>
    <property type="match status" value="1"/>
</dbReference>
<evidence type="ECO:0000256" key="1">
    <source>
        <dbReference type="ARBA" id="ARBA00010088"/>
    </source>
</evidence>
<sequence length="515" mass="54876">MGAFLRKFLAIVLAIFVAIVTTLGYRILQVHSSDSISPEPSESAFVPAGDGLEGYYAQQLEWSDCNDGFECAKFNVPIDYANPANGAMQISAIRKLATGSAQGSLVLNPGGPGGSGIEYTTYAEYVVSDTLRENFDIVGFDPRGVGESTPVECLDDAQTEEYIALDGSPDDQTEIDQAKAMSELFAASCATNSPDTYKFLDTISAAKDIDILRALLGDEKLNWLGKSYGTFLGATYADLFPDRVGRMLLDGAIDPTLTNEELSYGQALGFELALSRFVDDCVTKSDCPLDASGAAGISEVGDLLIELDANPVTLDDGRLFTQAMGTLGVVGSLYDKQYGWPELRTNLGLAFDGDFSGLASSVDFYTGRQSDGSFKDNSNDAIAAVNCLDRPDRATTEQTVALASEWKRAAPNFGEYLAWSNISCSYWQAAATGVSKEISAPGTPTILVVGTVNDPATPYSWSQGLASQLSKGVLLTLDGDGHTAYYQGSKCIDEIVDNFYLTGEAEDGITCTDGP</sequence>
<evidence type="ECO:0000256" key="3">
    <source>
        <dbReference type="ARBA" id="ARBA00022801"/>
    </source>
</evidence>
<dbReference type="InterPro" id="IPR029058">
    <property type="entry name" value="AB_hydrolase_fold"/>
</dbReference>
<gene>
    <name evidence="6" type="ORF">GM51_2560</name>
</gene>
<organism evidence="6">
    <name type="scientific">freshwater metagenome</name>
    <dbReference type="NCBI Taxonomy" id="449393"/>
    <lineage>
        <taxon>unclassified sequences</taxon>
        <taxon>metagenomes</taxon>
        <taxon>ecological metagenomes</taxon>
    </lineage>
</organism>
<protein>
    <submittedName>
        <fullName evidence="6">Uncharacterized protein</fullName>
    </submittedName>
</protein>
<name>A0A094QD88_9ZZZZ</name>
<accession>A0A094QD88</accession>
<reference evidence="6" key="1">
    <citation type="submission" date="2014-06" db="EMBL/GenBank/DDBJ databases">
        <title>Key roles for freshwater Actinobacteria revealed by deep metagenomic sequencing.</title>
        <authorList>
            <person name="Ghai R."/>
            <person name="Mizuno C.M."/>
            <person name="Picazo A."/>
            <person name="Camacho A."/>
            <person name="Rodriguez-Valera F."/>
        </authorList>
    </citation>
    <scope>NUCLEOTIDE SEQUENCE</scope>
</reference>
<keyword evidence="2" id="KW-0732">Signal</keyword>
<dbReference type="Pfam" id="PF08386">
    <property type="entry name" value="Abhydrolase_4"/>
    <property type="match status" value="1"/>
</dbReference>
<comment type="similarity">
    <text evidence="1">Belongs to the peptidase S33 family.</text>
</comment>
<evidence type="ECO:0000313" key="6">
    <source>
        <dbReference type="EMBL" id="KGA21362.1"/>
    </source>
</evidence>
<dbReference type="EMBL" id="JNSL01000008">
    <property type="protein sequence ID" value="KGA21362.1"/>
    <property type="molecule type" value="Genomic_DNA"/>
</dbReference>
<evidence type="ECO:0000259" key="5">
    <source>
        <dbReference type="Pfam" id="PF08386"/>
    </source>
</evidence>
<feature type="domain" description="Peptidase S33 tripeptidyl aminopeptidase-like C-terminal" evidence="5">
    <location>
        <begin position="411"/>
        <end position="511"/>
    </location>
</feature>
<dbReference type="GO" id="GO:0016787">
    <property type="term" value="F:hydrolase activity"/>
    <property type="evidence" value="ECO:0007669"/>
    <property type="project" value="UniProtKB-KW"/>
</dbReference>
<dbReference type="Gene3D" id="3.40.50.1820">
    <property type="entry name" value="alpha/beta hydrolase"/>
    <property type="match status" value="1"/>
</dbReference>
<dbReference type="InterPro" id="IPR051601">
    <property type="entry name" value="Serine_prot/Carboxylest_S33"/>
</dbReference>
<evidence type="ECO:0000256" key="2">
    <source>
        <dbReference type="ARBA" id="ARBA00022729"/>
    </source>
</evidence>